<dbReference type="Proteomes" id="UP000014975">
    <property type="component" value="Unassembled WGS sequence"/>
</dbReference>
<dbReference type="InterPro" id="IPR036249">
    <property type="entry name" value="Thioredoxin-like_sf"/>
</dbReference>
<dbReference type="OrthoDB" id="9813820at2"/>
<dbReference type="SUPFAM" id="SSF52833">
    <property type="entry name" value="Thioredoxin-like"/>
    <property type="match status" value="1"/>
</dbReference>
<reference evidence="3 4" key="1">
    <citation type="journal article" date="2013" name="Genome Announc.">
        <title>Draft genome sequences for three mercury-methylating, sulfate-reducing bacteria.</title>
        <authorList>
            <person name="Brown S.D."/>
            <person name="Hurt R.A.Jr."/>
            <person name="Gilmour C.C."/>
            <person name="Elias D.A."/>
        </authorList>
    </citation>
    <scope>NUCLEOTIDE SEQUENCE [LARGE SCALE GENOMIC DNA]</scope>
    <source>
        <strain evidence="3 4">DSM 16529</strain>
    </source>
</reference>
<feature type="signal peptide" evidence="1">
    <location>
        <begin position="1"/>
        <end position="22"/>
    </location>
</feature>
<evidence type="ECO:0000256" key="1">
    <source>
        <dbReference type="SAM" id="SignalP"/>
    </source>
</evidence>
<keyword evidence="1" id="KW-0732">Signal</keyword>
<dbReference type="eggNOG" id="COG0526">
    <property type="taxonomic scope" value="Bacteria"/>
</dbReference>
<organism evidence="3 4">
    <name type="scientific">Alkalidesulfovibrio alkalitolerans DSM 16529</name>
    <dbReference type="NCBI Taxonomy" id="1121439"/>
    <lineage>
        <taxon>Bacteria</taxon>
        <taxon>Pseudomonadati</taxon>
        <taxon>Thermodesulfobacteriota</taxon>
        <taxon>Desulfovibrionia</taxon>
        <taxon>Desulfovibrionales</taxon>
        <taxon>Desulfovibrionaceae</taxon>
        <taxon>Alkalidesulfovibrio</taxon>
    </lineage>
</organism>
<dbReference type="InterPro" id="IPR050553">
    <property type="entry name" value="Thioredoxin_ResA/DsbE_sf"/>
</dbReference>
<dbReference type="RefSeq" id="WP_020886156.1">
    <property type="nucleotide sequence ID" value="NZ_ATHI01000005.1"/>
</dbReference>
<gene>
    <name evidence="3" type="ORF">dsat_2270</name>
</gene>
<dbReference type="InterPro" id="IPR013766">
    <property type="entry name" value="Thioredoxin_domain"/>
</dbReference>
<proteinExistence type="predicted"/>
<evidence type="ECO:0000313" key="4">
    <source>
        <dbReference type="Proteomes" id="UP000014975"/>
    </source>
</evidence>
<dbReference type="PATRIC" id="fig|1121439.3.peg.659"/>
<dbReference type="PANTHER" id="PTHR42852:SF18">
    <property type="entry name" value="CHROMOSOME UNDETERMINED SCAFFOLD_47, WHOLE GENOME SHOTGUN SEQUENCE"/>
    <property type="match status" value="1"/>
</dbReference>
<sequence>MLHRIFIVFCLLVAFSAVGLNAAQTEPAGNKAPAYTPITYQGVLKAVAENNGKPVLVNFWATWCPPCIMEIPHLMKLREEFDEDSLAMLGISLDEDVAPLQRFLERRPLNYDVFHGGPDVMTGFRVTGVPRTVIYDVNGRQAFAHDGYLEPEALRRAVAEVMAKKAAQ</sequence>
<comment type="caution">
    <text evidence="3">The sequence shown here is derived from an EMBL/GenBank/DDBJ whole genome shotgun (WGS) entry which is preliminary data.</text>
</comment>
<accession>S7TCG4</accession>
<feature type="domain" description="Thioredoxin" evidence="2">
    <location>
        <begin position="26"/>
        <end position="163"/>
    </location>
</feature>
<dbReference type="EMBL" id="ATHI01000005">
    <property type="protein sequence ID" value="EPR34907.1"/>
    <property type="molecule type" value="Genomic_DNA"/>
</dbReference>
<dbReference type="GO" id="GO:0016491">
    <property type="term" value="F:oxidoreductase activity"/>
    <property type="evidence" value="ECO:0007669"/>
    <property type="project" value="InterPro"/>
</dbReference>
<feature type="chain" id="PRO_5004556924" evidence="1">
    <location>
        <begin position="23"/>
        <end position="168"/>
    </location>
</feature>
<dbReference type="CDD" id="cd02966">
    <property type="entry name" value="TlpA_like_family"/>
    <property type="match status" value="1"/>
</dbReference>
<dbReference type="Pfam" id="PF00578">
    <property type="entry name" value="AhpC-TSA"/>
    <property type="match status" value="1"/>
</dbReference>
<dbReference type="AlphaFoldDB" id="S7TCG4"/>
<dbReference type="InterPro" id="IPR000866">
    <property type="entry name" value="AhpC/TSA"/>
</dbReference>
<dbReference type="Gene3D" id="3.40.30.10">
    <property type="entry name" value="Glutaredoxin"/>
    <property type="match status" value="1"/>
</dbReference>
<protein>
    <submittedName>
        <fullName evidence="3">Alkyl hydroperoxide reductase/ Thiol specific antioxidant/ Mal allergen</fullName>
    </submittedName>
</protein>
<dbReference type="GO" id="GO:0016209">
    <property type="term" value="F:antioxidant activity"/>
    <property type="evidence" value="ECO:0007669"/>
    <property type="project" value="InterPro"/>
</dbReference>
<keyword evidence="4" id="KW-1185">Reference proteome</keyword>
<evidence type="ECO:0000259" key="2">
    <source>
        <dbReference type="PROSITE" id="PS51352"/>
    </source>
</evidence>
<dbReference type="STRING" id="1121439.dsat_2270"/>
<evidence type="ECO:0000313" key="3">
    <source>
        <dbReference type="EMBL" id="EPR34907.1"/>
    </source>
</evidence>
<name>S7TCG4_9BACT</name>
<dbReference type="PROSITE" id="PS51352">
    <property type="entry name" value="THIOREDOXIN_2"/>
    <property type="match status" value="1"/>
</dbReference>
<dbReference type="PANTHER" id="PTHR42852">
    <property type="entry name" value="THIOL:DISULFIDE INTERCHANGE PROTEIN DSBE"/>
    <property type="match status" value="1"/>
</dbReference>